<keyword evidence="2" id="KW-1185">Reference proteome</keyword>
<dbReference type="InterPro" id="IPR032675">
    <property type="entry name" value="LRR_dom_sf"/>
</dbReference>
<comment type="caution">
    <text evidence="1">The sequence shown here is derived from an EMBL/GenBank/DDBJ whole genome shotgun (WGS) entry which is preliminary data.</text>
</comment>
<dbReference type="SUPFAM" id="SSF52047">
    <property type="entry name" value="RNI-like"/>
    <property type="match status" value="1"/>
</dbReference>
<dbReference type="Gene3D" id="3.80.10.10">
    <property type="entry name" value="Ribonuclease Inhibitor"/>
    <property type="match status" value="1"/>
</dbReference>
<reference evidence="1" key="1">
    <citation type="submission" date="2023-03" db="EMBL/GenBank/DDBJ databases">
        <title>Massive genome expansion in bonnet fungi (Mycena s.s.) driven by repeated elements and novel gene families across ecological guilds.</title>
        <authorList>
            <consortium name="Lawrence Berkeley National Laboratory"/>
            <person name="Harder C.B."/>
            <person name="Miyauchi S."/>
            <person name="Viragh M."/>
            <person name="Kuo A."/>
            <person name="Thoen E."/>
            <person name="Andreopoulos B."/>
            <person name="Lu D."/>
            <person name="Skrede I."/>
            <person name="Drula E."/>
            <person name="Henrissat B."/>
            <person name="Morin E."/>
            <person name="Kohler A."/>
            <person name="Barry K."/>
            <person name="LaButti K."/>
            <person name="Morin E."/>
            <person name="Salamov A."/>
            <person name="Lipzen A."/>
            <person name="Mereny Z."/>
            <person name="Hegedus B."/>
            <person name="Baldrian P."/>
            <person name="Stursova M."/>
            <person name="Weitz H."/>
            <person name="Taylor A."/>
            <person name="Grigoriev I.V."/>
            <person name="Nagy L.G."/>
            <person name="Martin F."/>
            <person name="Kauserud H."/>
        </authorList>
    </citation>
    <scope>NUCLEOTIDE SEQUENCE</scope>
    <source>
        <strain evidence="1">CBHHK002</strain>
    </source>
</reference>
<dbReference type="AlphaFoldDB" id="A0AAD7F6R5"/>
<sequence>MSIAAGLRTQVINLTAAISFLEPLLDAVRTRLQDVQNQLDSIVYPVLTLPPEMTSEIFIHCLPSEPEIVFPDDAPLLLTRVCRAWRQIAISTPALWATFVAEETDSIPRLAEIAKTWLKRNLPEHSFNSFMKTLRRHSREMRSLELQMDGQDFEDMNAHVLKDSDFPMLQKLSIDIDDGPGDSAAVVMVDNVPLLHEVVMIAAAPSFVVLPWQQLTKFTGELYEAKHCLEALCVMPNLLECGFSAFKYDVMEDGPSDAGQFGTVSHRNIEHLTLSGSTFYTDRPFGGHILTLIILPALQTLEFSGNYGFDAEELDSFLRHSSPPLRKLAVCPLEGGIEVRLSKPFRNLTRLVELEISRPVGTFVSGFLAVLSCDSSVLPQLQKLAFLGCHIPENEEDDIEPKLEANVDEILRHAAEPITKRWAILPGCAQLQSFCVTSESSAYFEEDLLPFRELKNSGMDVYIGTGGPSVV</sequence>
<dbReference type="Gene3D" id="1.20.1280.50">
    <property type="match status" value="1"/>
</dbReference>
<accession>A0AAD7F6R5</accession>
<protein>
    <recommendedName>
        <fullName evidence="3">F-box domain-containing protein</fullName>
    </recommendedName>
</protein>
<proteinExistence type="predicted"/>
<dbReference type="Proteomes" id="UP001218218">
    <property type="component" value="Unassembled WGS sequence"/>
</dbReference>
<evidence type="ECO:0000313" key="1">
    <source>
        <dbReference type="EMBL" id="KAJ7368783.1"/>
    </source>
</evidence>
<organism evidence="1 2">
    <name type="scientific">Mycena albidolilacea</name>
    <dbReference type="NCBI Taxonomy" id="1033008"/>
    <lineage>
        <taxon>Eukaryota</taxon>
        <taxon>Fungi</taxon>
        <taxon>Dikarya</taxon>
        <taxon>Basidiomycota</taxon>
        <taxon>Agaricomycotina</taxon>
        <taxon>Agaricomycetes</taxon>
        <taxon>Agaricomycetidae</taxon>
        <taxon>Agaricales</taxon>
        <taxon>Marasmiineae</taxon>
        <taxon>Mycenaceae</taxon>
        <taxon>Mycena</taxon>
    </lineage>
</organism>
<name>A0AAD7F6R5_9AGAR</name>
<evidence type="ECO:0000313" key="2">
    <source>
        <dbReference type="Proteomes" id="UP001218218"/>
    </source>
</evidence>
<dbReference type="EMBL" id="JARIHO010000001">
    <property type="protein sequence ID" value="KAJ7368783.1"/>
    <property type="molecule type" value="Genomic_DNA"/>
</dbReference>
<gene>
    <name evidence="1" type="ORF">DFH08DRAFT_983257</name>
</gene>
<evidence type="ECO:0008006" key="3">
    <source>
        <dbReference type="Google" id="ProtNLM"/>
    </source>
</evidence>